<feature type="compositionally biased region" description="Basic and acidic residues" evidence="2">
    <location>
        <begin position="78"/>
        <end position="100"/>
    </location>
</feature>
<protein>
    <recommendedName>
        <fullName evidence="3">SWIM-type domain-containing protein</fullName>
    </recommendedName>
</protein>
<evidence type="ECO:0000313" key="4">
    <source>
        <dbReference type="EMBL" id="CUS04215.2"/>
    </source>
</evidence>
<dbReference type="GO" id="GO:0008270">
    <property type="term" value="F:zinc ion binding"/>
    <property type="evidence" value="ECO:0007669"/>
    <property type="project" value="UniProtKB-KW"/>
</dbReference>
<dbReference type="OrthoDB" id="7821105at2"/>
<dbReference type="EMBL" id="LN890655">
    <property type="protein sequence ID" value="CUS04215.2"/>
    <property type="molecule type" value="Genomic_DNA"/>
</dbReference>
<organism evidence="4 5">
    <name type="scientific">Candidatus Promineifilum breve</name>
    <dbReference type="NCBI Taxonomy" id="1806508"/>
    <lineage>
        <taxon>Bacteria</taxon>
        <taxon>Bacillati</taxon>
        <taxon>Chloroflexota</taxon>
        <taxon>Ardenticatenia</taxon>
        <taxon>Candidatus Promineifilales</taxon>
        <taxon>Candidatus Promineifilaceae</taxon>
        <taxon>Candidatus Promineifilum</taxon>
    </lineage>
</organism>
<dbReference type="InterPro" id="IPR007527">
    <property type="entry name" value="Znf_SWIM"/>
</dbReference>
<dbReference type="AlphaFoldDB" id="A0A160T5R6"/>
<evidence type="ECO:0000259" key="3">
    <source>
        <dbReference type="PROSITE" id="PS50966"/>
    </source>
</evidence>
<evidence type="ECO:0000256" key="2">
    <source>
        <dbReference type="SAM" id="MobiDB-lite"/>
    </source>
</evidence>
<dbReference type="KEGG" id="pbf:CFX0092_A2337"/>
<keyword evidence="1" id="KW-0863">Zinc-finger</keyword>
<gene>
    <name evidence="4" type="ORF">CFX0092_A2337</name>
</gene>
<dbReference type="PROSITE" id="PS50966">
    <property type="entry name" value="ZF_SWIM"/>
    <property type="match status" value="1"/>
</dbReference>
<dbReference type="RefSeq" id="WP_095043594.1">
    <property type="nucleotide sequence ID" value="NZ_LN890655.1"/>
</dbReference>
<dbReference type="Proteomes" id="UP000215027">
    <property type="component" value="Chromosome I"/>
</dbReference>
<keyword evidence="5" id="KW-1185">Reference proteome</keyword>
<feature type="region of interest" description="Disordered" evidence="2">
    <location>
        <begin position="78"/>
        <end position="119"/>
    </location>
</feature>
<name>A0A160T5R6_9CHLR</name>
<feature type="region of interest" description="Disordered" evidence="2">
    <location>
        <begin position="265"/>
        <end position="296"/>
    </location>
</feature>
<feature type="domain" description="SWIM-type" evidence="3">
    <location>
        <begin position="154"/>
        <end position="198"/>
    </location>
</feature>
<keyword evidence="1" id="KW-0479">Metal-binding</keyword>
<sequence>MSVINPLDVVEVRVNWERVAGSPWAGCRLVSRVKAADGEVCELPSREALGLLAALRAAGARLVESVEGWGRVVRVTSDERRATSEEGRELRTTNDERRATNGEAGGTPAIQSDPVRPRPGSVAEAIEEMVALGKKNRPALAGRLDSAAELVRDGLVAVDDDSARIGPYVISTEACTCPDFRHRKGWCKHRLAARMARHLVANGFALPRAAEPEKCPQVRPKDLALIASGQVIEEAQRRERLYRASSQGARDAVLRQLGNGAKTLPADLARRAGIGGQESARMTNDERRMTSEDGGQ</sequence>
<dbReference type="Pfam" id="PF04434">
    <property type="entry name" value="SWIM"/>
    <property type="match status" value="1"/>
</dbReference>
<evidence type="ECO:0000256" key="1">
    <source>
        <dbReference type="PROSITE-ProRule" id="PRU00325"/>
    </source>
</evidence>
<feature type="compositionally biased region" description="Basic and acidic residues" evidence="2">
    <location>
        <begin position="283"/>
        <end position="296"/>
    </location>
</feature>
<reference evidence="4" key="1">
    <citation type="submission" date="2016-01" db="EMBL/GenBank/DDBJ databases">
        <authorList>
            <person name="Mcilroy J.S."/>
            <person name="Karst M S."/>
            <person name="Albertsen M."/>
        </authorList>
    </citation>
    <scope>NUCLEOTIDE SEQUENCE</scope>
    <source>
        <strain evidence="4">Cfx-K</strain>
    </source>
</reference>
<accession>A0A160T5R6</accession>
<proteinExistence type="predicted"/>
<keyword evidence="1" id="KW-0862">Zinc</keyword>
<evidence type="ECO:0000313" key="5">
    <source>
        <dbReference type="Proteomes" id="UP000215027"/>
    </source>
</evidence>